<evidence type="ECO:0000256" key="4">
    <source>
        <dbReference type="ARBA" id="ARBA00022714"/>
    </source>
</evidence>
<evidence type="ECO:0000256" key="5">
    <source>
        <dbReference type="ARBA" id="ARBA00023014"/>
    </source>
</evidence>
<keyword evidence="3" id="KW-0500">Molybdenum</keyword>
<keyword evidence="10" id="KW-1185">Reference proteome</keyword>
<feature type="domain" description="Aldehyde oxidase/xanthine dehydrogenase second molybdopterin binding" evidence="8">
    <location>
        <begin position="201"/>
        <end position="444"/>
    </location>
</feature>
<dbReference type="GO" id="GO:0005506">
    <property type="term" value="F:iron ion binding"/>
    <property type="evidence" value="ECO:0007669"/>
    <property type="project" value="InterPro"/>
</dbReference>
<dbReference type="AlphaFoldDB" id="A0A8J2RHQ2"/>
<dbReference type="InterPro" id="IPR046867">
    <property type="entry name" value="AldOxase/xan_DH_MoCoBD2"/>
</dbReference>
<dbReference type="PANTHER" id="PTHR11908:SF132">
    <property type="entry name" value="ALDEHYDE OXIDASE 1-RELATED"/>
    <property type="match status" value="1"/>
</dbReference>
<dbReference type="InterPro" id="IPR016208">
    <property type="entry name" value="Ald_Oxase/xanthine_DH-like"/>
</dbReference>
<evidence type="ECO:0008006" key="11">
    <source>
        <dbReference type="Google" id="ProtNLM"/>
    </source>
</evidence>
<comment type="caution">
    <text evidence="9">The sequence shown here is derived from an EMBL/GenBank/DDBJ whole genome shotgun (WGS) entry which is preliminary data.</text>
</comment>
<comment type="similarity">
    <text evidence="2">Belongs to the xanthine dehydrogenase family.</text>
</comment>
<dbReference type="Pfam" id="PF20256">
    <property type="entry name" value="MoCoBD_2"/>
    <property type="match status" value="1"/>
</dbReference>
<keyword evidence="4" id="KW-0001">2Fe-2S</keyword>
<dbReference type="Pfam" id="PF02738">
    <property type="entry name" value="MoCoBD_1"/>
    <property type="match status" value="1"/>
</dbReference>
<accession>A0A8J2RHQ2</accession>
<evidence type="ECO:0000256" key="3">
    <source>
        <dbReference type="ARBA" id="ARBA00022505"/>
    </source>
</evidence>
<evidence type="ECO:0000256" key="6">
    <source>
        <dbReference type="ARBA" id="ARBA00034078"/>
    </source>
</evidence>
<protein>
    <recommendedName>
        <fullName evidence="11">Aldehyde oxidase/xanthine dehydrogenase a/b hammerhead domain-containing protein</fullName>
    </recommendedName>
</protein>
<dbReference type="Proteomes" id="UP000789390">
    <property type="component" value="Unassembled WGS sequence"/>
</dbReference>
<dbReference type="OrthoDB" id="6379635at2759"/>
<evidence type="ECO:0000256" key="2">
    <source>
        <dbReference type="ARBA" id="ARBA00006849"/>
    </source>
</evidence>
<dbReference type="Gene3D" id="3.30.365.10">
    <property type="entry name" value="Aldehyde oxidase/xanthine dehydrogenase, molybdopterin binding domain"/>
    <property type="match status" value="4"/>
</dbReference>
<evidence type="ECO:0000313" key="10">
    <source>
        <dbReference type="Proteomes" id="UP000789390"/>
    </source>
</evidence>
<feature type="domain" description="Aldehyde oxidase/xanthine dehydrogenase first molybdopterin binding" evidence="7">
    <location>
        <begin position="15"/>
        <end position="150"/>
    </location>
</feature>
<comment type="cofactor">
    <cofactor evidence="1">
        <name>Mo-molybdopterin</name>
        <dbReference type="ChEBI" id="CHEBI:71302"/>
    </cofactor>
</comment>
<dbReference type="InterPro" id="IPR008274">
    <property type="entry name" value="AldOxase/xan_DH_MoCoBD1"/>
</dbReference>
<dbReference type="SUPFAM" id="SSF56003">
    <property type="entry name" value="Molybdenum cofactor-binding domain"/>
    <property type="match status" value="1"/>
</dbReference>
<keyword evidence="5" id="KW-0411">Iron-sulfur</keyword>
<dbReference type="FunFam" id="3.30.365.10:FF:000001">
    <property type="entry name" value="Xanthine dehydrogenase oxidase"/>
    <property type="match status" value="1"/>
</dbReference>
<dbReference type="InterPro" id="IPR037165">
    <property type="entry name" value="AldOxase/xan_DH_Mopterin-bd_sf"/>
</dbReference>
<dbReference type="PANTHER" id="PTHR11908">
    <property type="entry name" value="XANTHINE DEHYDROGENASE"/>
    <property type="match status" value="1"/>
</dbReference>
<organism evidence="9 10">
    <name type="scientific">Daphnia galeata</name>
    <dbReference type="NCBI Taxonomy" id="27404"/>
    <lineage>
        <taxon>Eukaryota</taxon>
        <taxon>Metazoa</taxon>
        <taxon>Ecdysozoa</taxon>
        <taxon>Arthropoda</taxon>
        <taxon>Crustacea</taxon>
        <taxon>Branchiopoda</taxon>
        <taxon>Diplostraca</taxon>
        <taxon>Cladocera</taxon>
        <taxon>Anomopoda</taxon>
        <taxon>Daphniidae</taxon>
        <taxon>Daphnia</taxon>
    </lineage>
</organism>
<dbReference type="EMBL" id="CAKKLH010000107">
    <property type="protein sequence ID" value="CAH0103269.1"/>
    <property type="molecule type" value="Genomic_DNA"/>
</dbReference>
<evidence type="ECO:0000313" key="9">
    <source>
        <dbReference type="EMBL" id="CAH0103269.1"/>
    </source>
</evidence>
<comment type="cofactor">
    <cofactor evidence="6">
        <name>[2Fe-2S] cluster</name>
        <dbReference type="ChEBI" id="CHEBI:190135"/>
    </cofactor>
</comment>
<evidence type="ECO:0000259" key="8">
    <source>
        <dbReference type="Pfam" id="PF20256"/>
    </source>
</evidence>
<dbReference type="GO" id="GO:0016491">
    <property type="term" value="F:oxidoreductase activity"/>
    <property type="evidence" value="ECO:0007669"/>
    <property type="project" value="InterPro"/>
</dbReference>
<dbReference type="GO" id="GO:0051537">
    <property type="term" value="F:2 iron, 2 sulfur cluster binding"/>
    <property type="evidence" value="ECO:0007669"/>
    <property type="project" value="UniProtKB-KW"/>
</dbReference>
<sequence>MKYPERTVINNSFGPPNVFNAGEVEECFSQSETVIQGEFEIGTQFHFYMETLVALCIPVEEGMNVFCSTQYQDAVQNAIARCLNLNKAQVNVETRRIGGSYGGKVSRSTLVATACAIAAYELSKPVRISLDLDSNMALLEGRLPYYCQYKEIGIAIIENLIEHIAHIRQEDPLEFRLKNLNTNKNADVNSMQKIIDELRSSSEFDKRLGEKRGINLLPMVYPVESFPYRYNVLVAIHHEDGSVAVSHGGIECGQGINTKITQVVARELYSIDISLIVVKPTNTLTNTNGYVTGGSVTSEMNCYAAIKACPELKNRMLPIKEKFQDASWNELVEQCFNSNIDLTAHHYYTSDDEVKGYIIYGAIVSEVEVDVLTGEKLVASSSVDILEDAGQSIRPLIDIGKIEGAFVMGVGLWTSEKIVYNPITGEKLSRGTWNYKPPLNSDIPVDLHITMLKNAGHPFGVLRSKATGEPLLCMSVSVLFALRNAVNAARSDAGKTRWYQMDGPATVDKLHKMMLTNSVQFVFQ</sequence>
<gene>
    <name evidence="9" type="ORF">DGAL_LOCUS5805</name>
</gene>
<name>A0A8J2RHQ2_9CRUS</name>
<evidence type="ECO:0000259" key="7">
    <source>
        <dbReference type="Pfam" id="PF02738"/>
    </source>
</evidence>
<reference evidence="9" key="1">
    <citation type="submission" date="2021-11" db="EMBL/GenBank/DDBJ databases">
        <authorList>
            <person name="Schell T."/>
        </authorList>
    </citation>
    <scope>NUCLEOTIDE SEQUENCE</scope>
    <source>
        <strain evidence="9">M5</strain>
    </source>
</reference>
<proteinExistence type="inferred from homology"/>
<evidence type="ECO:0000256" key="1">
    <source>
        <dbReference type="ARBA" id="ARBA00001924"/>
    </source>
</evidence>
<keyword evidence="4" id="KW-0408">Iron</keyword>
<dbReference type="FunFam" id="3.30.365.10:FF:000008">
    <property type="entry name" value="Aldehyde oxidase1"/>
    <property type="match status" value="1"/>
</dbReference>
<keyword evidence="4" id="KW-0479">Metal-binding</keyword>